<reference evidence="11" key="2">
    <citation type="submission" date="2014-09" db="EMBL/GenBank/DDBJ databases">
        <authorList>
            <person name="Gonzales D.T.T."/>
            <person name="Saloma C.P."/>
        </authorList>
    </citation>
    <scope>NUCLEOTIDE SEQUENCE</scope>
    <source>
        <tissue evidence="11">Venom duct</tissue>
    </source>
</reference>
<dbReference type="AlphaFoldDB" id="A0A098LXU3"/>
<protein>
    <submittedName>
        <fullName evidence="11">Gsp_14 putative toxin</fullName>
    </submittedName>
</protein>
<comment type="similarity">
    <text evidence="1">Belongs to the conopeptide P-like superfamily.</text>
</comment>
<dbReference type="GO" id="GO:0004867">
    <property type="term" value="F:serine-type endopeptidase inhibitor activity"/>
    <property type="evidence" value="ECO:0007669"/>
    <property type="project" value="UniProtKB-KW"/>
</dbReference>
<dbReference type="Gene3D" id="3.30.60.30">
    <property type="match status" value="2"/>
</dbReference>
<sequence>MQIVCVFLTALLAVAFAGPECPPGLCTMDYRPVCGSDGTTYSNACMLKNAQCEDGSLTMVHQGECKDCNRMCTRDYVPVCGSNGKTYGNKCAFDAAQCLDSSLKLVSENECP</sequence>
<keyword evidence="4" id="KW-0528">Neurotoxin</keyword>
<name>A0A098LXU3_GEMSP</name>
<dbReference type="EMBL" id="GBRA01000014">
    <property type="protein sequence ID" value="JAC94780.1"/>
    <property type="molecule type" value="Transcribed_RNA"/>
</dbReference>
<feature type="chain" id="PRO_5001945446" evidence="9">
    <location>
        <begin position="18"/>
        <end position="112"/>
    </location>
</feature>
<reference evidence="11" key="1">
    <citation type="journal article" date="2014" name="Toxicon">
        <title>A bioinformatics survey for conotoxin-like sequences in three turrid snail venom duct transcriptomes.</title>
        <authorList>
            <person name="Gonzales D.T."/>
            <person name="Saloma C.P."/>
        </authorList>
    </citation>
    <scope>NUCLEOTIDE SEQUENCE</scope>
    <source>
        <tissue evidence="11">Venom duct</tissue>
    </source>
</reference>
<feature type="signal peptide" evidence="9">
    <location>
        <begin position="1"/>
        <end position="17"/>
    </location>
</feature>
<dbReference type="GO" id="GO:0005576">
    <property type="term" value="C:extracellular region"/>
    <property type="evidence" value="ECO:0007669"/>
    <property type="project" value="TreeGrafter"/>
</dbReference>
<dbReference type="SMART" id="SM00280">
    <property type="entry name" value="KAZAL"/>
    <property type="match status" value="2"/>
</dbReference>
<dbReference type="InterPro" id="IPR036058">
    <property type="entry name" value="Kazal_dom_sf"/>
</dbReference>
<evidence type="ECO:0000259" key="10">
    <source>
        <dbReference type="PROSITE" id="PS51465"/>
    </source>
</evidence>
<comment type="function">
    <text evidence="8">Acts as a neurotoxin by inhibiting an ion channel. May also act as a serine protease inhibitor, since it possess the kazal serine protease inhibitor signature.</text>
</comment>
<dbReference type="InterPro" id="IPR050653">
    <property type="entry name" value="Prot_Inhib_GrowthFact_Antg"/>
</dbReference>
<keyword evidence="3" id="KW-0646">Protease inhibitor</keyword>
<accession>A0A098LXU3</accession>
<evidence type="ECO:0000256" key="3">
    <source>
        <dbReference type="ARBA" id="ARBA00022690"/>
    </source>
</evidence>
<evidence type="ECO:0000256" key="8">
    <source>
        <dbReference type="ARBA" id="ARBA00046000"/>
    </source>
</evidence>
<dbReference type="GO" id="GO:0090729">
    <property type="term" value="F:toxin activity"/>
    <property type="evidence" value="ECO:0007669"/>
    <property type="project" value="UniProtKB-KW"/>
</dbReference>
<dbReference type="GO" id="GO:0099106">
    <property type="term" value="F:ion channel regulator activity"/>
    <property type="evidence" value="ECO:0007669"/>
    <property type="project" value="UniProtKB-KW"/>
</dbReference>
<keyword evidence="6" id="KW-0722">Serine protease inhibitor</keyword>
<feature type="domain" description="Kazal-like" evidence="10">
    <location>
        <begin position="15"/>
        <end position="67"/>
    </location>
</feature>
<dbReference type="SUPFAM" id="SSF100895">
    <property type="entry name" value="Kazal-type serine protease inhibitors"/>
    <property type="match status" value="2"/>
</dbReference>
<evidence type="ECO:0000256" key="7">
    <source>
        <dbReference type="ARBA" id="ARBA00023157"/>
    </source>
</evidence>
<evidence type="ECO:0000256" key="5">
    <source>
        <dbReference type="ARBA" id="ARBA00022872"/>
    </source>
</evidence>
<evidence type="ECO:0000256" key="9">
    <source>
        <dbReference type="SAM" id="SignalP"/>
    </source>
</evidence>
<dbReference type="Pfam" id="PF00050">
    <property type="entry name" value="Kazal_1"/>
    <property type="match status" value="1"/>
</dbReference>
<dbReference type="PANTHER" id="PTHR10913:SF45">
    <property type="entry name" value="FOLLISTATIN, ISOFORM A-RELATED"/>
    <property type="match status" value="1"/>
</dbReference>
<keyword evidence="2" id="KW-0800">Toxin</keyword>
<dbReference type="Pfam" id="PF07648">
    <property type="entry name" value="Kazal_2"/>
    <property type="match status" value="1"/>
</dbReference>
<proteinExistence type="inferred from homology"/>
<dbReference type="CDD" id="cd00104">
    <property type="entry name" value="KAZAL_FS"/>
    <property type="match status" value="2"/>
</dbReference>
<evidence type="ECO:0000256" key="6">
    <source>
        <dbReference type="ARBA" id="ARBA00022900"/>
    </source>
</evidence>
<keyword evidence="5" id="KW-0872">Ion channel impairing toxin</keyword>
<keyword evidence="9" id="KW-0732">Signal</keyword>
<dbReference type="PROSITE" id="PS51465">
    <property type="entry name" value="KAZAL_2"/>
    <property type="match status" value="2"/>
</dbReference>
<evidence type="ECO:0000256" key="1">
    <source>
        <dbReference type="ARBA" id="ARBA00009246"/>
    </source>
</evidence>
<feature type="domain" description="Kazal-like" evidence="10">
    <location>
        <begin position="68"/>
        <end position="112"/>
    </location>
</feature>
<evidence type="ECO:0000256" key="2">
    <source>
        <dbReference type="ARBA" id="ARBA00022656"/>
    </source>
</evidence>
<evidence type="ECO:0000256" key="4">
    <source>
        <dbReference type="ARBA" id="ARBA00022699"/>
    </source>
</evidence>
<dbReference type="PANTHER" id="PTHR10913">
    <property type="entry name" value="FOLLISTATIN-RELATED"/>
    <property type="match status" value="1"/>
</dbReference>
<organism evidence="11">
    <name type="scientific">Gemmula speciosa</name>
    <name type="common">Splendid gem-turris</name>
    <name type="synonym">Pleurotoma speciosa</name>
    <dbReference type="NCBI Taxonomy" id="439592"/>
    <lineage>
        <taxon>Eukaryota</taxon>
        <taxon>Metazoa</taxon>
        <taxon>Spiralia</taxon>
        <taxon>Lophotrochozoa</taxon>
        <taxon>Mollusca</taxon>
        <taxon>Gastropoda</taxon>
        <taxon>Caenogastropoda</taxon>
        <taxon>Neogastropoda</taxon>
        <taxon>Conoidea</taxon>
        <taxon>Turridae</taxon>
        <taxon>Gemmula</taxon>
    </lineage>
</organism>
<dbReference type="InterPro" id="IPR002350">
    <property type="entry name" value="Kazal_dom"/>
</dbReference>
<keyword evidence="7" id="KW-1015">Disulfide bond</keyword>
<evidence type="ECO:0000313" key="11">
    <source>
        <dbReference type="EMBL" id="JAC94780.1"/>
    </source>
</evidence>